<keyword evidence="7" id="KW-1185">Reference proteome</keyword>
<organism evidence="6 7">
    <name type="scientific">Thermosporothrix hazakensis</name>
    <dbReference type="NCBI Taxonomy" id="644383"/>
    <lineage>
        <taxon>Bacteria</taxon>
        <taxon>Bacillati</taxon>
        <taxon>Chloroflexota</taxon>
        <taxon>Ktedonobacteria</taxon>
        <taxon>Ktedonobacterales</taxon>
        <taxon>Thermosporotrichaceae</taxon>
        <taxon>Thermosporothrix</taxon>
    </lineage>
</organism>
<dbReference type="PRINTS" id="PR00038">
    <property type="entry name" value="HTHLUXR"/>
</dbReference>
<dbReference type="SUPFAM" id="SSF52172">
    <property type="entry name" value="CheY-like"/>
    <property type="match status" value="1"/>
</dbReference>
<dbReference type="InterPro" id="IPR016032">
    <property type="entry name" value="Sig_transdc_resp-reg_C-effctor"/>
</dbReference>
<dbReference type="PANTHER" id="PTHR43214:SF37">
    <property type="entry name" value="TRANSCRIPTIONAL REGULATORY PROTEIN YDFI"/>
    <property type="match status" value="1"/>
</dbReference>
<evidence type="ECO:0000256" key="3">
    <source>
        <dbReference type="PROSITE-ProRule" id="PRU00169"/>
    </source>
</evidence>
<dbReference type="GO" id="GO:0006355">
    <property type="term" value="P:regulation of DNA-templated transcription"/>
    <property type="evidence" value="ECO:0007669"/>
    <property type="project" value="InterPro"/>
</dbReference>
<dbReference type="Pfam" id="PF00196">
    <property type="entry name" value="GerE"/>
    <property type="match status" value="1"/>
</dbReference>
<dbReference type="PROSITE" id="PS00622">
    <property type="entry name" value="HTH_LUXR_1"/>
    <property type="match status" value="1"/>
</dbReference>
<comment type="caution">
    <text evidence="6">The sequence shown here is derived from an EMBL/GenBank/DDBJ whole genome shotgun (WGS) entry which is preliminary data.</text>
</comment>
<dbReference type="PROSITE" id="PS50043">
    <property type="entry name" value="HTH_LUXR_2"/>
    <property type="match status" value="1"/>
</dbReference>
<dbReference type="PROSITE" id="PS50110">
    <property type="entry name" value="RESPONSE_REGULATORY"/>
    <property type="match status" value="1"/>
</dbReference>
<keyword evidence="2" id="KW-0238">DNA-binding</keyword>
<dbReference type="Pfam" id="PF00072">
    <property type="entry name" value="Response_reg"/>
    <property type="match status" value="1"/>
</dbReference>
<dbReference type="EMBL" id="QKUF01000011">
    <property type="protein sequence ID" value="PZW27925.1"/>
    <property type="molecule type" value="Genomic_DNA"/>
</dbReference>
<dbReference type="SMART" id="SM00421">
    <property type="entry name" value="HTH_LUXR"/>
    <property type="match status" value="1"/>
</dbReference>
<dbReference type="OrthoDB" id="9780153at2"/>
<dbReference type="Proteomes" id="UP000248806">
    <property type="component" value="Unassembled WGS sequence"/>
</dbReference>
<dbReference type="CDD" id="cd06170">
    <property type="entry name" value="LuxR_C_like"/>
    <property type="match status" value="1"/>
</dbReference>
<dbReference type="PANTHER" id="PTHR43214">
    <property type="entry name" value="TWO-COMPONENT RESPONSE REGULATOR"/>
    <property type="match status" value="1"/>
</dbReference>
<name>A0A326UDS8_THEHA</name>
<dbReference type="InterPro" id="IPR058245">
    <property type="entry name" value="NreC/VraR/RcsB-like_REC"/>
</dbReference>
<evidence type="ECO:0000259" key="4">
    <source>
        <dbReference type="PROSITE" id="PS50043"/>
    </source>
</evidence>
<dbReference type="SUPFAM" id="SSF46894">
    <property type="entry name" value="C-terminal effector domain of the bipartite response regulators"/>
    <property type="match status" value="1"/>
</dbReference>
<dbReference type="Gene3D" id="3.40.50.2300">
    <property type="match status" value="1"/>
</dbReference>
<dbReference type="GO" id="GO:0000160">
    <property type="term" value="P:phosphorelay signal transduction system"/>
    <property type="evidence" value="ECO:0007669"/>
    <property type="project" value="InterPro"/>
</dbReference>
<reference evidence="6 7" key="1">
    <citation type="submission" date="2018-06" db="EMBL/GenBank/DDBJ databases">
        <title>Genomic Encyclopedia of Archaeal and Bacterial Type Strains, Phase II (KMG-II): from individual species to whole genera.</title>
        <authorList>
            <person name="Goeker M."/>
        </authorList>
    </citation>
    <scope>NUCLEOTIDE SEQUENCE [LARGE SCALE GENOMIC DNA]</scope>
    <source>
        <strain evidence="6 7">ATCC BAA-1881</strain>
    </source>
</reference>
<evidence type="ECO:0000313" key="7">
    <source>
        <dbReference type="Proteomes" id="UP000248806"/>
    </source>
</evidence>
<feature type="modified residue" description="4-aspartylphosphate" evidence="3">
    <location>
        <position position="57"/>
    </location>
</feature>
<keyword evidence="1 3" id="KW-0597">Phosphoprotein</keyword>
<dbReference type="InterPro" id="IPR011006">
    <property type="entry name" value="CheY-like_superfamily"/>
</dbReference>
<dbReference type="CDD" id="cd17535">
    <property type="entry name" value="REC_NarL-like"/>
    <property type="match status" value="1"/>
</dbReference>
<dbReference type="AlphaFoldDB" id="A0A326UDS8"/>
<feature type="domain" description="HTH luxR-type" evidence="4">
    <location>
        <begin position="147"/>
        <end position="212"/>
    </location>
</feature>
<protein>
    <submittedName>
        <fullName evidence="6">Two-component system, NarL family, response regulator LiaR</fullName>
    </submittedName>
</protein>
<proteinExistence type="predicted"/>
<evidence type="ECO:0000256" key="1">
    <source>
        <dbReference type="ARBA" id="ARBA00022553"/>
    </source>
</evidence>
<dbReference type="RefSeq" id="WP_111323678.1">
    <property type="nucleotide sequence ID" value="NZ_BIFX01000003.1"/>
</dbReference>
<feature type="domain" description="Response regulatory" evidence="5">
    <location>
        <begin position="6"/>
        <end position="122"/>
    </location>
</feature>
<dbReference type="SMART" id="SM00448">
    <property type="entry name" value="REC"/>
    <property type="match status" value="1"/>
</dbReference>
<evidence type="ECO:0000313" key="6">
    <source>
        <dbReference type="EMBL" id="PZW27925.1"/>
    </source>
</evidence>
<dbReference type="GO" id="GO:0003677">
    <property type="term" value="F:DNA binding"/>
    <property type="evidence" value="ECO:0007669"/>
    <property type="project" value="UniProtKB-KW"/>
</dbReference>
<accession>A0A326UDS8</accession>
<dbReference type="InterPro" id="IPR039420">
    <property type="entry name" value="WalR-like"/>
</dbReference>
<sequence length="216" mass="24027">MTNRITVLLVDDHSVVRQGVRAFLEVQKDLHIVGEASTGEEAIRLVQDIVPDVVLMDLMLPGMNGIEATRQIKRISPSTNVVVLTSYHDDEDIFPALRAGATSYTLKDIRSTELAEIIRKAAHGESVLHSQVANRVIQEVREARRAVPPVFVDLTERELDVLRLIAEGFSNTAIAEKLVISEKTVKGHVSNILNKLHIEDRTQAAVLAWRQGLMEL</sequence>
<dbReference type="InterPro" id="IPR001789">
    <property type="entry name" value="Sig_transdc_resp-reg_receiver"/>
</dbReference>
<evidence type="ECO:0000256" key="2">
    <source>
        <dbReference type="ARBA" id="ARBA00023125"/>
    </source>
</evidence>
<gene>
    <name evidence="6" type="ORF">EI42_03303</name>
</gene>
<dbReference type="InterPro" id="IPR000792">
    <property type="entry name" value="Tscrpt_reg_LuxR_C"/>
</dbReference>
<evidence type="ECO:0000259" key="5">
    <source>
        <dbReference type="PROSITE" id="PS50110"/>
    </source>
</evidence>